<evidence type="ECO:0000256" key="4">
    <source>
        <dbReference type="ARBA" id="ARBA00022490"/>
    </source>
</evidence>
<evidence type="ECO:0000256" key="2">
    <source>
        <dbReference type="ARBA" id="ARBA00004300"/>
    </source>
</evidence>
<protein>
    <recommendedName>
        <fullName evidence="10">Mitotic-spindle organizing protein 1</fullName>
    </recommendedName>
</protein>
<organism evidence="7 9">
    <name type="scientific">Synchytrium endobioticum</name>
    <dbReference type="NCBI Taxonomy" id="286115"/>
    <lineage>
        <taxon>Eukaryota</taxon>
        <taxon>Fungi</taxon>
        <taxon>Fungi incertae sedis</taxon>
        <taxon>Chytridiomycota</taxon>
        <taxon>Chytridiomycota incertae sedis</taxon>
        <taxon>Chytridiomycetes</taxon>
        <taxon>Synchytriales</taxon>
        <taxon>Synchytriaceae</taxon>
        <taxon>Synchytrium</taxon>
    </lineage>
</organism>
<name>A0A507CYQ1_9FUNG</name>
<dbReference type="Proteomes" id="UP000320475">
    <property type="component" value="Unassembled WGS sequence"/>
</dbReference>
<dbReference type="EMBL" id="QEAM01000193">
    <property type="protein sequence ID" value="TPX44191.1"/>
    <property type="molecule type" value="Genomic_DNA"/>
</dbReference>
<sequence>MQPAIPQIPESLLTRRPTTIAEDFYDLAAACGLVIRPDVIRIILRMIQLNVPPTVIMDTLREMARQSHE</sequence>
<dbReference type="InterPro" id="IPR024332">
    <property type="entry name" value="MOZART2"/>
</dbReference>
<dbReference type="GO" id="GO:0005819">
    <property type="term" value="C:spindle"/>
    <property type="evidence" value="ECO:0007669"/>
    <property type="project" value="UniProtKB-SubCell"/>
</dbReference>
<comment type="subcellular location">
    <subcellularLocation>
        <location evidence="2">Cytoplasm</location>
        <location evidence="2">Cytoskeleton</location>
        <location evidence="2">Microtubule organizing center</location>
        <location evidence="2">Centrosome</location>
    </subcellularLocation>
    <subcellularLocation>
        <location evidence="1">Cytoplasm</location>
        <location evidence="1">Cytoskeleton</location>
        <location evidence="1">Spindle</location>
    </subcellularLocation>
</comment>
<keyword evidence="5" id="KW-0206">Cytoskeleton</keyword>
<dbReference type="EMBL" id="QEAN01000317">
    <property type="protein sequence ID" value="TPX40353.1"/>
    <property type="molecule type" value="Genomic_DNA"/>
</dbReference>
<evidence type="ECO:0000256" key="5">
    <source>
        <dbReference type="ARBA" id="ARBA00023212"/>
    </source>
</evidence>
<accession>A0A507CYQ1</accession>
<dbReference type="OrthoDB" id="10064769at2759"/>
<evidence type="ECO:0008006" key="10">
    <source>
        <dbReference type="Google" id="ProtNLM"/>
    </source>
</evidence>
<dbReference type="Pfam" id="PF12926">
    <property type="entry name" value="MOZART2"/>
    <property type="match status" value="1"/>
</dbReference>
<reference evidence="8 9" key="1">
    <citation type="journal article" date="2019" name="Sci. Rep.">
        <title>Comparative genomics of chytrid fungi reveal insights into the obligate biotrophic and pathogenic lifestyle of Synchytrium endobioticum.</title>
        <authorList>
            <person name="van de Vossenberg B.T.L.H."/>
            <person name="Warris S."/>
            <person name="Nguyen H.D.T."/>
            <person name="van Gent-Pelzer M.P.E."/>
            <person name="Joly D.L."/>
            <person name="van de Geest H.C."/>
            <person name="Bonants P.J.M."/>
            <person name="Smith D.S."/>
            <person name="Levesque C.A."/>
            <person name="van der Lee T.A.J."/>
        </authorList>
    </citation>
    <scope>NUCLEOTIDE SEQUENCE [LARGE SCALE GENOMIC DNA]</scope>
    <source>
        <strain evidence="7 9">LEV6574</strain>
        <strain evidence="6 8">MB42</strain>
    </source>
</reference>
<evidence type="ECO:0000313" key="7">
    <source>
        <dbReference type="EMBL" id="TPX44191.1"/>
    </source>
</evidence>
<keyword evidence="8" id="KW-1185">Reference proteome</keyword>
<comment type="caution">
    <text evidence="7">The sequence shown here is derived from an EMBL/GenBank/DDBJ whole genome shotgun (WGS) entry which is preliminary data.</text>
</comment>
<dbReference type="VEuPathDB" id="FungiDB:SeMB42_g06038"/>
<dbReference type="Proteomes" id="UP000317494">
    <property type="component" value="Unassembled WGS sequence"/>
</dbReference>
<evidence type="ECO:0000313" key="8">
    <source>
        <dbReference type="Proteomes" id="UP000317494"/>
    </source>
</evidence>
<evidence type="ECO:0000256" key="3">
    <source>
        <dbReference type="ARBA" id="ARBA00007286"/>
    </source>
</evidence>
<evidence type="ECO:0000313" key="6">
    <source>
        <dbReference type="EMBL" id="TPX40353.1"/>
    </source>
</evidence>
<dbReference type="AlphaFoldDB" id="A0A507CYQ1"/>
<gene>
    <name evidence="7" type="ORF">SeLEV6574_g04639</name>
    <name evidence="6" type="ORF">SeMB42_g06038</name>
</gene>
<evidence type="ECO:0000313" key="9">
    <source>
        <dbReference type="Proteomes" id="UP000320475"/>
    </source>
</evidence>
<evidence type="ECO:0000256" key="1">
    <source>
        <dbReference type="ARBA" id="ARBA00004186"/>
    </source>
</evidence>
<comment type="similarity">
    <text evidence="3">Belongs to the MOZART2 family.</text>
</comment>
<keyword evidence="4" id="KW-0963">Cytoplasm</keyword>
<proteinExistence type="inferred from homology"/>